<dbReference type="PROSITE" id="PS51903">
    <property type="entry name" value="CLP_R"/>
    <property type="match status" value="1"/>
</dbReference>
<dbReference type="GO" id="GO:0034605">
    <property type="term" value="P:cellular response to heat"/>
    <property type="evidence" value="ECO:0007669"/>
    <property type="project" value="TreeGrafter"/>
</dbReference>
<dbReference type="FunFam" id="3.40.50.300:FF:000025">
    <property type="entry name" value="ATP-dependent Clp protease subunit"/>
    <property type="match status" value="1"/>
</dbReference>
<reference evidence="11 12" key="1">
    <citation type="journal article" date="2016" name="Nat. Commun.">
        <title>Thousands of microbial genomes shed light on interconnected biogeochemical processes in an aquifer system.</title>
        <authorList>
            <person name="Anantharaman K."/>
            <person name="Brown C.T."/>
            <person name="Hug L.A."/>
            <person name="Sharon I."/>
            <person name="Castelle C.J."/>
            <person name="Probst A.J."/>
            <person name="Thomas B.C."/>
            <person name="Singh A."/>
            <person name="Wilkins M.J."/>
            <person name="Karaoz U."/>
            <person name="Brodie E.L."/>
            <person name="Williams K.H."/>
            <person name="Hubbard S.S."/>
            <person name="Banfield J.F."/>
        </authorList>
    </citation>
    <scope>NUCLEOTIDE SEQUENCE [LARGE SCALE GENOMIC DNA]</scope>
</reference>
<dbReference type="STRING" id="1802579.A2310_08915"/>
<feature type="compositionally biased region" description="Basic and acidic residues" evidence="8">
    <location>
        <begin position="924"/>
        <end position="938"/>
    </location>
</feature>
<dbReference type="AlphaFoldDB" id="A0A1F4SZN2"/>
<feature type="domain" description="Clp R" evidence="10">
    <location>
        <begin position="66"/>
        <end position="211"/>
    </location>
</feature>
<dbReference type="InterPro" id="IPR004176">
    <property type="entry name" value="Clp_R_N"/>
</dbReference>
<feature type="domain" description="UVR" evidence="9">
    <location>
        <begin position="528"/>
        <end position="563"/>
    </location>
</feature>
<feature type="region of interest" description="Disordered" evidence="8">
    <location>
        <begin position="220"/>
        <end position="244"/>
    </location>
</feature>
<dbReference type="InterPro" id="IPR003593">
    <property type="entry name" value="AAA+_ATPase"/>
</dbReference>
<dbReference type="Pfam" id="PF02861">
    <property type="entry name" value="Clp_N"/>
    <property type="match status" value="1"/>
</dbReference>
<evidence type="ECO:0000256" key="3">
    <source>
        <dbReference type="ARBA" id="ARBA00022840"/>
    </source>
</evidence>
<dbReference type="InterPro" id="IPR050130">
    <property type="entry name" value="ClpA_ClpB"/>
</dbReference>
<dbReference type="Gene3D" id="1.10.1780.10">
    <property type="entry name" value="Clp, N-terminal domain"/>
    <property type="match status" value="1"/>
</dbReference>
<organism evidence="11 12">
    <name type="scientific">candidate division WOR-1 bacterium RIFOXYB2_FULL_37_13</name>
    <dbReference type="NCBI Taxonomy" id="1802579"/>
    <lineage>
        <taxon>Bacteria</taxon>
        <taxon>Bacillati</taxon>
        <taxon>Saganbacteria</taxon>
    </lineage>
</organism>
<dbReference type="SMART" id="SM00382">
    <property type="entry name" value="AAA"/>
    <property type="match status" value="2"/>
</dbReference>
<feature type="compositionally biased region" description="Basic residues" evidence="8">
    <location>
        <begin position="956"/>
        <end position="966"/>
    </location>
</feature>
<dbReference type="CDD" id="cd19499">
    <property type="entry name" value="RecA-like_ClpB_Hsp104-like"/>
    <property type="match status" value="1"/>
</dbReference>
<proteinExistence type="inferred from homology"/>
<sequence length="966" mass="108001">MAMICDECHINQATVHVTRIVNGKKVVRHLCPGCAEKLGFMPTDLGFPGFFEIPDIFASFFKRRPSERIYDFFTESAQKVIHLASEEARRLQHDHLTTEHLLLGIIREEGLAYKILKDAGIDIVNLFADIESLVGHGEGSKKEITLSPRTKKVLELSYNAAMELGFSFVGSEHILLGIIREGESVAAQALHKRKITFDKAVTKILEEIEKEQKEEYPQLPLGQGVEGAEDFPEGTEGNEGPEGAEDMGEGFFGAMPGFGFPGTMAPQRRKPALASFGKDLTQEAREDRLDPVVGREKEIERVIRILSRRTKNNPALLGDPGVGKTAIVEGLADRIVKGNVPDALKDKKIISLDLGGMVAGTKYRGEFEARIKKVLDEVLKKKREIILFIDELHTLVGAGAAEGAIDAANMLKPALARGELQVIGATTVDEYRKNIEKDAALERRFQPVMVNEPDKELAIEILKGIRSKYEEHHRVRIPDASIFEAVSLSERYISDRFLPDKAIDVMDEAAAKVRLRLISRPKELKEVEAQIEDIKKSQATAIGEQKYEKAASKRDELQTLQSRLKELEDEWKIESGKIAAVVTEEDIAEVVSDWTGIPVVKLTQAETEKLLHMEDTLHKRVIGQDEAIVSISQAIRRGRAGLKAPDRPVGSFIFAGPTGVGKTEVARRLAEFMFGTIDAMIRIDMSEYMEKHTVSRLIGAPPGYVGYEEGGALTEAVRRKPYSVILFDEIEKGHPDVYNILLQILDDGKVTDSKGKAIDFKNTVIIMTTNIGQRMIVDKSTIGFIPREDREADYEKMKDMVLDEMKKEFRPEFLNRIDEIIVFHPLSDDELKQIAKLIISDVEKQMEDQEMQLSMDDDVTALIAKEGYDPKYGARPLRRAVRRLIENPLSNQLIEGKFKAGDKVVAKVKEEKIVFEKIGKAEIKPKPAKDDKVKESPEKQQSVEIKEPDGGERSKQSKKRGGKGSQ</sequence>
<dbReference type="Gene3D" id="1.10.8.60">
    <property type="match status" value="2"/>
</dbReference>
<evidence type="ECO:0000259" key="10">
    <source>
        <dbReference type="PROSITE" id="PS51903"/>
    </source>
</evidence>
<gene>
    <name evidence="11" type="ORF">A2310_08915</name>
</gene>
<evidence type="ECO:0000256" key="2">
    <source>
        <dbReference type="ARBA" id="ARBA00022741"/>
    </source>
</evidence>
<evidence type="ECO:0000256" key="4">
    <source>
        <dbReference type="ARBA" id="ARBA00023186"/>
    </source>
</evidence>
<evidence type="ECO:0000256" key="7">
    <source>
        <dbReference type="SAM" id="Coils"/>
    </source>
</evidence>
<dbReference type="FunFam" id="3.40.50.300:FF:000010">
    <property type="entry name" value="Chaperone clpB 1, putative"/>
    <property type="match status" value="1"/>
</dbReference>
<dbReference type="InterPro" id="IPR036628">
    <property type="entry name" value="Clp_N_dom_sf"/>
</dbReference>
<evidence type="ECO:0000256" key="5">
    <source>
        <dbReference type="PROSITE-ProRule" id="PRU01251"/>
    </source>
</evidence>
<keyword evidence="2 6" id="KW-0547">Nucleotide-binding</keyword>
<keyword evidence="3 6" id="KW-0067">ATP-binding</keyword>
<evidence type="ECO:0000313" key="12">
    <source>
        <dbReference type="Proteomes" id="UP000178417"/>
    </source>
</evidence>
<dbReference type="InterPro" id="IPR001270">
    <property type="entry name" value="ClpA/B"/>
</dbReference>
<evidence type="ECO:0000259" key="9">
    <source>
        <dbReference type="PROSITE" id="PS50151"/>
    </source>
</evidence>
<evidence type="ECO:0000256" key="8">
    <source>
        <dbReference type="SAM" id="MobiDB-lite"/>
    </source>
</evidence>
<dbReference type="Proteomes" id="UP000178417">
    <property type="component" value="Unassembled WGS sequence"/>
</dbReference>
<dbReference type="PROSITE" id="PS00870">
    <property type="entry name" value="CLPAB_1"/>
    <property type="match status" value="1"/>
</dbReference>
<dbReference type="GO" id="GO:0005737">
    <property type="term" value="C:cytoplasm"/>
    <property type="evidence" value="ECO:0007669"/>
    <property type="project" value="TreeGrafter"/>
</dbReference>
<dbReference type="EMBL" id="MEUB01000002">
    <property type="protein sequence ID" value="OGC25293.1"/>
    <property type="molecule type" value="Genomic_DNA"/>
</dbReference>
<dbReference type="Gene3D" id="3.40.50.300">
    <property type="entry name" value="P-loop containing nucleotide triphosphate hydrolases"/>
    <property type="match status" value="2"/>
</dbReference>
<dbReference type="PROSITE" id="PS50151">
    <property type="entry name" value="UVR"/>
    <property type="match status" value="1"/>
</dbReference>
<accession>A0A1F4SZN2</accession>
<dbReference type="InterPro" id="IPR003959">
    <property type="entry name" value="ATPase_AAA_core"/>
</dbReference>
<comment type="similarity">
    <text evidence="6">Belongs to the ClpA/ClpB family.</text>
</comment>
<dbReference type="Pfam" id="PF10431">
    <property type="entry name" value="ClpB_D2-small"/>
    <property type="match status" value="1"/>
</dbReference>
<evidence type="ECO:0008006" key="13">
    <source>
        <dbReference type="Google" id="ProtNLM"/>
    </source>
</evidence>
<dbReference type="PRINTS" id="PR00300">
    <property type="entry name" value="CLPPROTEASEA"/>
</dbReference>
<keyword evidence="4 6" id="KW-0143">Chaperone</keyword>
<dbReference type="InterPro" id="IPR018368">
    <property type="entry name" value="ClpA/B_CS1"/>
</dbReference>
<comment type="caution">
    <text evidence="11">The sequence shown here is derived from an EMBL/GenBank/DDBJ whole genome shotgun (WGS) entry which is preliminary data.</text>
</comment>
<feature type="compositionally biased region" description="Basic and acidic residues" evidence="8">
    <location>
        <begin position="944"/>
        <end position="955"/>
    </location>
</feature>
<protein>
    <recommendedName>
        <fullName evidence="13">ATP-dependent Clp protease ATP-binding subunit ClpC</fullName>
    </recommendedName>
</protein>
<evidence type="ECO:0000256" key="6">
    <source>
        <dbReference type="RuleBase" id="RU004432"/>
    </source>
</evidence>
<feature type="region of interest" description="Disordered" evidence="8">
    <location>
        <begin position="924"/>
        <end position="966"/>
    </location>
</feature>
<dbReference type="Pfam" id="PF17871">
    <property type="entry name" value="AAA_lid_9"/>
    <property type="match status" value="1"/>
</dbReference>
<dbReference type="InterPro" id="IPR041546">
    <property type="entry name" value="ClpA/ClpB_AAA_lid"/>
</dbReference>
<dbReference type="InterPro" id="IPR001943">
    <property type="entry name" value="UVR_dom"/>
</dbReference>
<keyword evidence="7" id="KW-0175">Coiled coil</keyword>
<evidence type="ECO:0000313" key="11">
    <source>
        <dbReference type="EMBL" id="OGC25293.1"/>
    </source>
</evidence>
<dbReference type="Gene3D" id="4.10.860.10">
    <property type="entry name" value="UVR domain"/>
    <property type="match status" value="1"/>
</dbReference>
<dbReference type="SMART" id="SM01086">
    <property type="entry name" value="ClpB_D2-small"/>
    <property type="match status" value="1"/>
</dbReference>
<dbReference type="Pfam" id="PF00004">
    <property type="entry name" value="AAA"/>
    <property type="match status" value="1"/>
</dbReference>
<dbReference type="PANTHER" id="PTHR11638:SF18">
    <property type="entry name" value="HEAT SHOCK PROTEIN 104"/>
    <property type="match status" value="1"/>
</dbReference>
<keyword evidence="1 5" id="KW-0677">Repeat</keyword>
<dbReference type="GO" id="GO:0016887">
    <property type="term" value="F:ATP hydrolysis activity"/>
    <property type="evidence" value="ECO:0007669"/>
    <property type="project" value="InterPro"/>
</dbReference>
<dbReference type="InterPro" id="IPR027417">
    <property type="entry name" value="P-loop_NTPase"/>
</dbReference>
<dbReference type="PROSITE" id="PS00871">
    <property type="entry name" value="CLPAB_2"/>
    <property type="match status" value="1"/>
</dbReference>
<evidence type="ECO:0000256" key="1">
    <source>
        <dbReference type="ARBA" id="ARBA00022737"/>
    </source>
</evidence>
<dbReference type="CDD" id="cd00009">
    <property type="entry name" value="AAA"/>
    <property type="match status" value="1"/>
</dbReference>
<name>A0A1F4SZN2_UNCSA</name>
<dbReference type="SUPFAM" id="SSF81923">
    <property type="entry name" value="Double Clp-N motif"/>
    <property type="match status" value="1"/>
</dbReference>
<dbReference type="GO" id="GO:0005524">
    <property type="term" value="F:ATP binding"/>
    <property type="evidence" value="ECO:0007669"/>
    <property type="project" value="UniProtKB-KW"/>
</dbReference>
<feature type="coiled-coil region" evidence="7">
    <location>
        <begin position="550"/>
        <end position="577"/>
    </location>
</feature>
<dbReference type="SUPFAM" id="SSF52540">
    <property type="entry name" value="P-loop containing nucleoside triphosphate hydrolases"/>
    <property type="match status" value="2"/>
</dbReference>
<dbReference type="InterPro" id="IPR019489">
    <property type="entry name" value="Clp_ATPase_C"/>
</dbReference>
<dbReference type="Pfam" id="PF07724">
    <property type="entry name" value="AAA_2"/>
    <property type="match status" value="1"/>
</dbReference>
<dbReference type="PANTHER" id="PTHR11638">
    <property type="entry name" value="ATP-DEPENDENT CLP PROTEASE"/>
    <property type="match status" value="1"/>
</dbReference>
<dbReference type="InterPro" id="IPR028299">
    <property type="entry name" value="ClpA/B_CS2"/>
</dbReference>